<evidence type="ECO:0000313" key="2">
    <source>
        <dbReference type="Proteomes" id="UP000237000"/>
    </source>
</evidence>
<dbReference type="InParanoid" id="A0A2P5BTG3"/>
<dbReference type="EMBL" id="JXTC01000465">
    <property type="protein sequence ID" value="PON52024.1"/>
    <property type="molecule type" value="Genomic_DNA"/>
</dbReference>
<reference evidence="2" key="1">
    <citation type="submission" date="2016-06" db="EMBL/GenBank/DDBJ databases">
        <title>Parallel loss of symbiosis genes in relatives of nitrogen-fixing non-legume Parasponia.</title>
        <authorList>
            <person name="Van Velzen R."/>
            <person name="Holmer R."/>
            <person name="Bu F."/>
            <person name="Rutten L."/>
            <person name="Van Zeijl A."/>
            <person name="Liu W."/>
            <person name="Santuari L."/>
            <person name="Cao Q."/>
            <person name="Sharma T."/>
            <person name="Shen D."/>
            <person name="Roswanjaya Y."/>
            <person name="Wardhani T."/>
            <person name="Kalhor M.S."/>
            <person name="Jansen J."/>
            <person name="Van den Hoogen J."/>
            <person name="Gungor B."/>
            <person name="Hartog M."/>
            <person name="Hontelez J."/>
            <person name="Verver J."/>
            <person name="Yang W.-C."/>
            <person name="Schijlen E."/>
            <person name="Repin R."/>
            <person name="Schilthuizen M."/>
            <person name="Schranz E."/>
            <person name="Heidstra R."/>
            <person name="Miyata K."/>
            <person name="Fedorova E."/>
            <person name="Kohlen W."/>
            <person name="Bisseling T."/>
            <person name="Smit S."/>
            <person name="Geurts R."/>
        </authorList>
    </citation>
    <scope>NUCLEOTIDE SEQUENCE [LARGE SCALE GENOMIC DNA]</scope>
    <source>
        <strain evidence="2">cv. RG33-2</strain>
    </source>
</reference>
<evidence type="ECO:0000313" key="1">
    <source>
        <dbReference type="EMBL" id="PON52024.1"/>
    </source>
</evidence>
<organism evidence="1 2">
    <name type="scientific">Trema orientale</name>
    <name type="common">Charcoal tree</name>
    <name type="synonym">Celtis orientalis</name>
    <dbReference type="NCBI Taxonomy" id="63057"/>
    <lineage>
        <taxon>Eukaryota</taxon>
        <taxon>Viridiplantae</taxon>
        <taxon>Streptophyta</taxon>
        <taxon>Embryophyta</taxon>
        <taxon>Tracheophyta</taxon>
        <taxon>Spermatophyta</taxon>
        <taxon>Magnoliopsida</taxon>
        <taxon>eudicotyledons</taxon>
        <taxon>Gunneridae</taxon>
        <taxon>Pentapetalae</taxon>
        <taxon>rosids</taxon>
        <taxon>fabids</taxon>
        <taxon>Rosales</taxon>
        <taxon>Cannabaceae</taxon>
        <taxon>Trema</taxon>
    </lineage>
</organism>
<dbReference type="AlphaFoldDB" id="A0A2P5BTG3"/>
<name>A0A2P5BTG3_TREOI</name>
<dbReference type="SUPFAM" id="SSF53756">
    <property type="entry name" value="UDP-Glycosyltransferase/glycogen phosphorylase"/>
    <property type="match status" value="1"/>
</dbReference>
<sequence length="61" mass="6902">MGSKTSNDTVSPPPCQHIILFPFMSKGQIMPLLQLARLHLLCRRYISITFLTTPTNRPFTA</sequence>
<dbReference type="Gene3D" id="3.40.50.2000">
    <property type="entry name" value="Glycogen Phosphorylase B"/>
    <property type="match status" value="1"/>
</dbReference>
<proteinExistence type="predicted"/>
<protein>
    <submittedName>
        <fullName evidence="1">UDP-glucuronosyl/UDP-glucosyltransferase</fullName>
    </submittedName>
</protein>
<comment type="caution">
    <text evidence="1">The sequence shown here is derived from an EMBL/GenBank/DDBJ whole genome shotgun (WGS) entry which is preliminary data.</text>
</comment>
<keyword evidence="2" id="KW-1185">Reference proteome</keyword>
<dbReference type="Proteomes" id="UP000237000">
    <property type="component" value="Unassembled WGS sequence"/>
</dbReference>
<dbReference type="GO" id="GO:0016740">
    <property type="term" value="F:transferase activity"/>
    <property type="evidence" value="ECO:0007669"/>
    <property type="project" value="UniProtKB-KW"/>
</dbReference>
<accession>A0A2P5BTG3</accession>
<keyword evidence="1" id="KW-0808">Transferase</keyword>
<gene>
    <name evidence="1" type="ORF">TorRG33x02_309580</name>
</gene>